<sequence length="346" mass="38021">MATKPHIVIVIGMHRSGTSLAAEMLTRLGAWTRDRLLEANEFNPRGYWEDADLVGLHDTILATLDRSWGGIRASLPMPDGWLDNPAITEPRRELEAFIRAGVEAANGTPWMVKDPRVCRLLPLWQAIADDCGIRLAGVLCARAPDAVAASLEKRDDLPRAFGRLLWLVNNVDALTAGRDLVGASISYDRWFTAPATQAAILAAAIGRTLSGAELAAATGVVSDTLRHHDSILGHGMADQLYRQLDLWAEEGERPAALDDLADCAVATLADVAPWIESTNDPEYLRDNLEVIAKEYRVAYHASAAKCAELETENNRLRSLVWRFERPLGAVRSLRRAIRPPVKRTAN</sequence>
<dbReference type="SUPFAM" id="SSF52540">
    <property type="entry name" value="P-loop containing nucleoside triphosphate hydrolases"/>
    <property type="match status" value="1"/>
</dbReference>
<keyword evidence="2" id="KW-1185">Reference proteome</keyword>
<reference evidence="1 2" key="1">
    <citation type="submission" date="2022-04" db="EMBL/GenBank/DDBJ databases">
        <authorList>
            <person name="Ye Y.-Q."/>
            <person name="Du Z.-J."/>
        </authorList>
    </citation>
    <scope>NUCLEOTIDE SEQUENCE [LARGE SCALE GENOMIC DNA]</scope>
    <source>
        <strain evidence="1 2">A6E488</strain>
    </source>
</reference>
<protein>
    <recommendedName>
        <fullName evidence="3">Sulfotransferase family protein</fullName>
    </recommendedName>
</protein>
<dbReference type="Gene3D" id="3.40.50.300">
    <property type="entry name" value="P-loop containing nucleotide triphosphate hydrolases"/>
    <property type="match status" value="1"/>
</dbReference>
<gene>
    <name evidence="1" type="ORF">MUB46_22355</name>
</gene>
<dbReference type="Proteomes" id="UP001320898">
    <property type="component" value="Unassembled WGS sequence"/>
</dbReference>
<dbReference type="EMBL" id="JALIDZ010000013">
    <property type="protein sequence ID" value="MCT8974617.1"/>
    <property type="molecule type" value="Genomic_DNA"/>
</dbReference>
<accession>A0AAW5R5F9</accession>
<organism evidence="1 2">
    <name type="scientific">Microbaculum marinisediminis</name>
    <dbReference type="NCBI Taxonomy" id="2931392"/>
    <lineage>
        <taxon>Bacteria</taxon>
        <taxon>Pseudomonadati</taxon>
        <taxon>Pseudomonadota</taxon>
        <taxon>Alphaproteobacteria</taxon>
        <taxon>Hyphomicrobiales</taxon>
        <taxon>Tepidamorphaceae</taxon>
        <taxon>Microbaculum</taxon>
    </lineage>
</organism>
<dbReference type="InterPro" id="IPR027417">
    <property type="entry name" value="P-loop_NTPase"/>
</dbReference>
<evidence type="ECO:0000313" key="2">
    <source>
        <dbReference type="Proteomes" id="UP001320898"/>
    </source>
</evidence>
<proteinExistence type="predicted"/>
<comment type="caution">
    <text evidence="1">The sequence shown here is derived from an EMBL/GenBank/DDBJ whole genome shotgun (WGS) entry which is preliminary data.</text>
</comment>
<dbReference type="RefSeq" id="WP_261618202.1">
    <property type="nucleotide sequence ID" value="NZ_JALIDZ010000013.1"/>
</dbReference>
<name>A0AAW5R5F9_9HYPH</name>
<evidence type="ECO:0000313" key="1">
    <source>
        <dbReference type="EMBL" id="MCT8974617.1"/>
    </source>
</evidence>
<evidence type="ECO:0008006" key="3">
    <source>
        <dbReference type="Google" id="ProtNLM"/>
    </source>
</evidence>
<dbReference type="AlphaFoldDB" id="A0AAW5R5F9"/>